<accession>A0AAP0NBH2</accession>
<dbReference type="EMBL" id="JBBPBK010000014">
    <property type="protein sequence ID" value="KAK9269898.1"/>
    <property type="molecule type" value="Genomic_DNA"/>
</dbReference>
<protein>
    <submittedName>
        <fullName evidence="1">Uncharacterized protein</fullName>
    </submittedName>
</protein>
<comment type="caution">
    <text evidence="1">The sequence shown here is derived from an EMBL/GenBank/DDBJ whole genome shotgun (WGS) entry which is preliminary data.</text>
</comment>
<organism evidence="1 2">
    <name type="scientific">Liquidambar formosana</name>
    <name type="common">Formosan gum</name>
    <dbReference type="NCBI Taxonomy" id="63359"/>
    <lineage>
        <taxon>Eukaryota</taxon>
        <taxon>Viridiplantae</taxon>
        <taxon>Streptophyta</taxon>
        <taxon>Embryophyta</taxon>
        <taxon>Tracheophyta</taxon>
        <taxon>Spermatophyta</taxon>
        <taxon>Magnoliopsida</taxon>
        <taxon>eudicotyledons</taxon>
        <taxon>Gunneridae</taxon>
        <taxon>Pentapetalae</taxon>
        <taxon>Saxifragales</taxon>
        <taxon>Altingiaceae</taxon>
        <taxon>Liquidambar</taxon>
    </lineage>
</organism>
<name>A0AAP0NBH2_LIQFO</name>
<reference evidence="1 2" key="1">
    <citation type="journal article" date="2024" name="Plant J.">
        <title>Genome sequences and population genomics reveal climatic adaptation and genomic divergence between two closely related sweetgum species.</title>
        <authorList>
            <person name="Xu W.Q."/>
            <person name="Ren C.Q."/>
            <person name="Zhang X.Y."/>
            <person name="Comes H.P."/>
            <person name="Liu X.H."/>
            <person name="Li Y.G."/>
            <person name="Kettle C.J."/>
            <person name="Jalonen R."/>
            <person name="Gaisberger H."/>
            <person name="Ma Y.Z."/>
            <person name="Qiu Y.X."/>
        </authorList>
    </citation>
    <scope>NUCLEOTIDE SEQUENCE [LARGE SCALE GENOMIC DNA]</scope>
    <source>
        <strain evidence="1">Hangzhou</strain>
    </source>
</reference>
<proteinExistence type="predicted"/>
<dbReference type="AlphaFoldDB" id="A0AAP0NBH2"/>
<keyword evidence="2" id="KW-1185">Reference proteome</keyword>
<evidence type="ECO:0000313" key="2">
    <source>
        <dbReference type="Proteomes" id="UP001415857"/>
    </source>
</evidence>
<dbReference type="Proteomes" id="UP001415857">
    <property type="component" value="Unassembled WGS sequence"/>
</dbReference>
<evidence type="ECO:0000313" key="1">
    <source>
        <dbReference type="EMBL" id="KAK9269898.1"/>
    </source>
</evidence>
<sequence length="148" mass="16622">MLEMVEAAQIRINLCLTSTPHVSLSRGKLRMKPTKSKARTWKISAVASSAWPCNQAVGGQLLPPIEKCRNNEGRDTTKKRVFFLDVNPLCYAGSTPSLHAFAHWISLFFCQVSHNNPVIAVSSLSPSLYRYMYAYPSLKMFIDCIQVK</sequence>
<gene>
    <name evidence="1" type="ORF">L1049_025471</name>
</gene>